<keyword evidence="2" id="KW-0732">Signal</keyword>
<protein>
    <recommendedName>
        <fullName evidence="6">PH domain-containing protein</fullName>
    </recommendedName>
</protein>
<feature type="signal peptide" evidence="2">
    <location>
        <begin position="1"/>
        <end position="17"/>
    </location>
</feature>
<evidence type="ECO:0000259" key="4">
    <source>
        <dbReference type="Pfam" id="PF08458"/>
    </source>
</evidence>
<dbReference type="EMBL" id="CAADRP010002307">
    <property type="protein sequence ID" value="VFU65820.1"/>
    <property type="molecule type" value="Genomic_DNA"/>
</dbReference>
<evidence type="ECO:0000259" key="3">
    <source>
        <dbReference type="Pfam" id="PF05703"/>
    </source>
</evidence>
<feature type="region of interest" description="Disordered" evidence="1">
    <location>
        <begin position="126"/>
        <end position="153"/>
    </location>
</feature>
<dbReference type="InterPro" id="IPR013666">
    <property type="entry name" value="PH_pln"/>
</dbReference>
<sequence>MFKYPTILPLFSSLVLAFIFFAMRSCPEGQTLESEQSDTEMFRMSSCSTKSLLQKLENIDENGPASWLPVSCAAPETPTESMEFLARSWSVSAVELSKALSNTRVAIDNVEKDSCFCSAEADAQDASSTTSKESFPSGGSTGSPPISPRDSEEMKELYPPVQELFLLHQALAPEFLSSQQLLKNGLYKSVLKGKTMGRWLKDQKERKKQEIRTQNAQVHAAVSVAGVAAAVAALAASNAMSAEMAATKQKTPSRMPSAVASAAALVASHCIEIAEDMGADHDQILTVVNSAINARTNGDIMTLTAGAATALRGAATLRARMQKGPGAKSFSLGEEKDEEDKEANITAALNFVTKGGELLKRTRKGDLHWKRVSININSNWQVIVKMKSKHMGGTFTKKKKCVVSGVYTDILAWPERDKADWSGRRAYFAIKTVERVVEFECTRADKQMWTEGIQHMLNCRTSLT</sequence>
<name>A0A6N2NIM6_SALVM</name>
<evidence type="ECO:0008006" key="6">
    <source>
        <dbReference type="Google" id="ProtNLM"/>
    </source>
</evidence>
<evidence type="ECO:0000256" key="1">
    <source>
        <dbReference type="SAM" id="MobiDB-lite"/>
    </source>
</evidence>
<dbReference type="InterPro" id="IPR008546">
    <property type="entry name" value="VAN3-bd-like_auxin_canal"/>
</dbReference>
<dbReference type="Pfam" id="PF05703">
    <property type="entry name" value="Auxin_canalis"/>
    <property type="match status" value="1"/>
</dbReference>
<feature type="domain" description="Pleckstrin-like plant" evidence="4">
    <location>
        <begin position="357"/>
        <end position="459"/>
    </location>
</feature>
<evidence type="ECO:0000313" key="5">
    <source>
        <dbReference type="EMBL" id="VFU65820.1"/>
    </source>
</evidence>
<evidence type="ECO:0000256" key="2">
    <source>
        <dbReference type="SAM" id="SignalP"/>
    </source>
</evidence>
<feature type="chain" id="PRO_5026740937" description="PH domain-containing protein" evidence="2">
    <location>
        <begin position="18"/>
        <end position="464"/>
    </location>
</feature>
<feature type="domain" description="VAN3-binding protein-like auxin canalisation" evidence="3">
    <location>
        <begin position="75"/>
        <end position="325"/>
    </location>
</feature>
<accession>A0A6N2NIM6</accession>
<dbReference type="AlphaFoldDB" id="A0A6N2NIM6"/>
<dbReference type="Pfam" id="PF08458">
    <property type="entry name" value="PH_2"/>
    <property type="match status" value="1"/>
</dbReference>
<organism evidence="5">
    <name type="scientific">Salix viminalis</name>
    <name type="common">Common osier</name>
    <name type="synonym">Basket willow</name>
    <dbReference type="NCBI Taxonomy" id="40686"/>
    <lineage>
        <taxon>Eukaryota</taxon>
        <taxon>Viridiplantae</taxon>
        <taxon>Streptophyta</taxon>
        <taxon>Embryophyta</taxon>
        <taxon>Tracheophyta</taxon>
        <taxon>Spermatophyta</taxon>
        <taxon>Magnoliopsida</taxon>
        <taxon>eudicotyledons</taxon>
        <taxon>Gunneridae</taxon>
        <taxon>Pentapetalae</taxon>
        <taxon>rosids</taxon>
        <taxon>fabids</taxon>
        <taxon>Malpighiales</taxon>
        <taxon>Salicaceae</taxon>
        <taxon>Saliceae</taxon>
        <taxon>Salix</taxon>
    </lineage>
</organism>
<reference evidence="5" key="1">
    <citation type="submission" date="2019-03" db="EMBL/GenBank/DDBJ databases">
        <authorList>
            <person name="Mank J."/>
            <person name="Almeida P."/>
        </authorList>
    </citation>
    <scope>NUCLEOTIDE SEQUENCE</scope>
    <source>
        <strain evidence="5">78183</strain>
    </source>
</reference>
<dbReference type="InterPro" id="IPR040269">
    <property type="entry name" value="VAB"/>
</dbReference>
<dbReference type="PANTHER" id="PTHR31351:SF2">
    <property type="entry name" value="PHOSPHOINOSITIDE BINDING PROTEIN"/>
    <property type="match status" value="1"/>
</dbReference>
<proteinExistence type="predicted"/>
<dbReference type="PANTHER" id="PTHR31351">
    <property type="entry name" value="EXPRESSED PROTEIN"/>
    <property type="match status" value="1"/>
</dbReference>
<gene>
    <name evidence="5" type="ORF">SVIM_LOCUS506402</name>
</gene>